<sequence>MARTRIHLTPAEAEAKGWLCCKDLKARHRLMPGLRTRPAGSVWQGQGAYDVYDPAECVPWRWEPGPAQLRRQSVAKQAQDLIGGDCLTLDTETTGVGHDDEVCEITIIDVTGAPILDTLVKPTRPISDETSAYNGITNAMLASAPSWPEVAEQYAAAVEGRTVVAYNTAFDVRLLRQTHQLHGLTAPVLTTACAMLMYAEWHGEYDRGRDRWRWLKLIDAATDCGVAEDGAHRALADARMTLGLLRYLQRYTNGRRPPRPKVATVLQETLPPVLDSNSAPLPRR</sequence>
<evidence type="ECO:0000256" key="2">
    <source>
        <dbReference type="ARBA" id="ARBA00022801"/>
    </source>
</evidence>
<comment type="caution">
    <text evidence="5">The sequence shown here is derived from an EMBL/GenBank/DDBJ whole genome shotgun (WGS) entry which is preliminary data.</text>
</comment>
<dbReference type="AlphaFoldDB" id="A0A7W2PUV5"/>
<evidence type="ECO:0000256" key="3">
    <source>
        <dbReference type="ARBA" id="ARBA00022839"/>
    </source>
</evidence>
<evidence type="ECO:0000256" key="1">
    <source>
        <dbReference type="ARBA" id="ARBA00022722"/>
    </source>
</evidence>
<dbReference type="InterPro" id="IPR036397">
    <property type="entry name" value="RNaseH_sf"/>
</dbReference>
<dbReference type="PANTHER" id="PTHR30231">
    <property type="entry name" value="DNA POLYMERASE III SUBUNIT EPSILON"/>
    <property type="match status" value="1"/>
</dbReference>
<dbReference type="EMBL" id="JACGCU010000045">
    <property type="protein sequence ID" value="MBA6061639.1"/>
    <property type="molecule type" value="Genomic_DNA"/>
</dbReference>
<keyword evidence="1" id="KW-0540">Nuclease</keyword>
<dbReference type="GO" id="GO:0006259">
    <property type="term" value="P:DNA metabolic process"/>
    <property type="evidence" value="ECO:0007669"/>
    <property type="project" value="UniProtKB-ARBA"/>
</dbReference>
<feature type="domain" description="Exonuclease" evidence="4">
    <location>
        <begin position="85"/>
        <end position="254"/>
    </location>
</feature>
<dbReference type="SUPFAM" id="SSF53098">
    <property type="entry name" value="Ribonuclease H-like"/>
    <property type="match status" value="1"/>
</dbReference>
<evidence type="ECO:0000313" key="6">
    <source>
        <dbReference type="Proteomes" id="UP000556620"/>
    </source>
</evidence>
<dbReference type="PANTHER" id="PTHR30231:SF4">
    <property type="entry name" value="PROTEIN NEN2"/>
    <property type="match status" value="1"/>
</dbReference>
<protein>
    <submittedName>
        <fullName evidence="5">3'-5' exonuclease</fullName>
    </submittedName>
</protein>
<dbReference type="CDD" id="cd06127">
    <property type="entry name" value="DEDDh"/>
    <property type="match status" value="1"/>
</dbReference>
<dbReference type="InterPro" id="IPR013520">
    <property type="entry name" value="Ribonucl_H"/>
</dbReference>
<name>A0A7W2PUV5_9PSED</name>
<evidence type="ECO:0000313" key="5">
    <source>
        <dbReference type="EMBL" id="MBA6061639.1"/>
    </source>
</evidence>
<dbReference type="GO" id="GO:0008408">
    <property type="term" value="F:3'-5' exonuclease activity"/>
    <property type="evidence" value="ECO:0007669"/>
    <property type="project" value="TreeGrafter"/>
</dbReference>
<dbReference type="RefSeq" id="WP_182388388.1">
    <property type="nucleotide sequence ID" value="NZ_JACGCU010000045.1"/>
</dbReference>
<organism evidence="5 6">
    <name type="scientific">Pseudomonas juntendi</name>
    <dbReference type="NCBI Taxonomy" id="2666183"/>
    <lineage>
        <taxon>Bacteria</taxon>
        <taxon>Pseudomonadati</taxon>
        <taxon>Pseudomonadota</taxon>
        <taxon>Gammaproteobacteria</taxon>
        <taxon>Pseudomonadales</taxon>
        <taxon>Pseudomonadaceae</taxon>
        <taxon>Pseudomonas</taxon>
    </lineage>
</organism>
<accession>A0A7W2PUV5</accession>
<dbReference type="Gene3D" id="3.30.420.10">
    <property type="entry name" value="Ribonuclease H-like superfamily/Ribonuclease H"/>
    <property type="match status" value="1"/>
</dbReference>
<dbReference type="GO" id="GO:0003676">
    <property type="term" value="F:nucleic acid binding"/>
    <property type="evidence" value="ECO:0007669"/>
    <property type="project" value="InterPro"/>
</dbReference>
<gene>
    <name evidence="5" type="ORF">H4C44_20980</name>
</gene>
<dbReference type="Proteomes" id="UP000556620">
    <property type="component" value="Unassembled WGS sequence"/>
</dbReference>
<evidence type="ECO:0000259" key="4">
    <source>
        <dbReference type="SMART" id="SM00479"/>
    </source>
</evidence>
<keyword evidence="2" id="KW-0378">Hydrolase</keyword>
<dbReference type="InterPro" id="IPR012337">
    <property type="entry name" value="RNaseH-like_sf"/>
</dbReference>
<dbReference type="Pfam" id="PF00929">
    <property type="entry name" value="RNase_T"/>
    <property type="match status" value="1"/>
</dbReference>
<keyword evidence="3 5" id="KW-0269">Exonuclease</keyword>
<dbReference type="SMART" id="SM00479">
    <property type="entry name" value="EXOIII"/>
    <property type="match status" value="1"/>
</dbReference>
<proteinExistence type="predicted"/>
<reference evidence="5 6" key="1">
    <citation type="submission" date="2020-07" db="EMBL/GenBank/DDBJ databases">
        <title>Diversity of carbapenemase encoding genes among Pseudomonas putida group clinical isolates in a tertiary Brazilian hospital.</title>
        <authorList>
            <person name="Alberto-Lei F."/>
            <person name="Nodari C.S."/>
            <person name="Streling A.P."/>
            <person name="Paulino J.T."/>
            <person name="Bessa-Neto F.O."/>
            <person name="Cayo R."/>
            <person name="Gales A.C."/>
        </authorList>
    </citation>
    <scope>NUCLEOTIDE SEQUENCE [LARGE SCALE GENOMIC DNA]</scope>
    <source>
        <strain evidence="5 6">14535</strain>
    </source>
</reference>